<evidence type="ECO:0000313" key="12">
    <source>
        <dbReference type="EMBL" id="GFN91270.1"/>
    </source>
</evidence>
<evidence type="ECO:0000313" key="13">
    <source>
        <dbReference type="Proteomes" id="UP000735302"/>
    </source>
</evidence>
<comment type="catalytic activity">
    <reaction evidence="10">
        <text>L-cysteinyl-[protein] + hexadecanoyl-CoA = S-hexadecanoyl-L-cysteinyl-[protein] + CoA</text>
        <dbReference type="Rhea" id="RHEA:36683"/>
        <dbReference type="Rhea" id="RHEA-COMP:10131"/>
        <dbReference type="Rhea" id="RHEA-COMP:11032"/>
        <dbReference type="ChEBI" id="CHEBI:29950"/>
        <dbReference type="ChEBI" id="CHEBI:57287"/>
        <dbReference type="ChEBI" id="CHEBI:57379"/>
        <dbReference type="ChEBI" id="CHEBI:74151"/>
        <dbReference type="EC" id="2.3.1.225"/>
    </reaction>
</comment>
<comment type="similarity">
    <text evidence="10">Belongs to the DHHC palmitoyltransferase family.</text>
</comment>
<evidence type="ECO:0000256" key="8">
    <source>
        <dbReference type="ARBA" id="ARBA00023288"/>
    </source>
</evidence>
<evidence type="ECO:0000259" key="11">
    <source>
        <dbReference type="Pfam" id="PF01529"/>
    </source>
</evidence>
<evidence type="ECO:0000256" key="5">
    <source>
        <dbReference type="ARBA" id="ARBA00023034"/>
    </source>
</evidence>
<evidence type="ECO:0000256" key="1">
    <source>
        <dbReference type="ARBA" id="ARBA00004166"/>
    </source>
</evidence>
<keyword evidence="5" id="KW-0333">Golgi apparatus</keyword>
<keyword evidence="9 10" id="KW-0012">Acyltransferase</keyword>
<evidence type="ECO:0000256" key="4">
    <source>
        <dbReference type="ARBA" id="ARBA00022989"/>
    </source>
</evidence>
<feature type="transmembrane region" description="Helical" evidence="10">
    <location>
        <begin position="166"/>
        <end position="185"/>
    </location>
</feature>
<protein>
    <recommendedName>
        <fullName evidence="10">Palmitoyltransferase</fullName>
        <ecNumber evidence="10">2.3.1.225</ecNumber>
    </recommendedName>
</protein>
<gene>
    <name evidence="12" type="ORF">PoB_001777600</name>
</gene>
<keyword evidence="13" id="KW-1185">Reference proteome</keyword>
<dbReference type="PROSITE" id="PS50216">
    <property type="entry name" value="DHHC"/>
    <property type="match status" value="1"/>
</dbReference>
<dbReference type="InterPro" id="IPR039859">
    <property type="entry name" value="PFA4/ZDH16/20/ERF2-like"/>
</dbReference>
<feature type="transmembrane region" description="Helical" evidence="10">
    <location>
        <begin position="329"/>
        <end position="357"/>
    </location>
</feature>
<keyword evidence="6 10" id="KW-0472">Membrane</keyword>
<dbReference type="EMBL" id="BLXT01002115">
    <property type="protein sequence ID" value="GFN91270.1"/>
    <property type="molecule type" value="Genomic_DNA"/>
</dbReference>
<feature type="transmembrane region" description="Helical" evidence="10">
    <location>
        <begin position="110"/>
        <end position="127"/>
    </location>
</feature>
<keyword evidence="3 10" id="KW-0812">Transmembrane</keyword>
<dbReference type="PANTHER" id="PTHR22883">
    <property type="entry name" value="ZINC FINGER DHHC DOMAIN CONTAINING PROTEIN"/>
    <property type="match status" value="1"/>
</dbReference>
<organism evidence="12 13">
    <name type="scientific">Plakobranchus ocellatus</name>
    <dbReference type="NCBI Taxonomy" id="259542"/>
    <lineage>
        <taxon>Eukaryota</taxon>
        <taxon>Metazoa</taxon>
        <taxon>Spiralia</taxon>
        <taxon>Lophotrochozoa</taxon>
        <taxon>Mollusca</taxon>
        <taxon>Gastropoda</taxon>
        <taxon>Heterobranchia</taxon>
        <taxon>Euthyneura</taxon>
        <taxon>Panpulmonata</taxon>
        <taxon>Sacoglossa</taxon>
        <taxon>Placobranchoidea</taxon>
        <taxon>Plakobranchidae</taxon>
        <taxon>Plakobranchus</taxon>
    </lineage>
</organism>
<feature type="domain" description="Palmitoyltransferase DHHC" evidence="11">
    <location>
        <begin position="250"/>
        <end position="372"/>
    </location>
</feature>
<feature type="transmembrane region" description="Helical" evidence="10">
    <location>
        <begin position="139"/>
        <end position="160"/>
    </location>
</feature>
<dbReference type="AlphaFoldDB" id="A0AAV3Z9E3"/>
<dbReference type="GO" id="GO:0019706">
    <property type="term" value="F:protein-cysteine S-palmitoyltransferase activity"/>
    <property type="evidence" value="ECO:0007669"/>
    <property type="project" value="UniProtKB-EC"/>
</dbReference>
<dbReference type="Proteomes" id="UP000735302">
    <property type="component" value="Unassembled WGS sequence"/>
</dbReference>
<comment type="caution">
    <text evidence="12">The sequence shown here is derived from an EMBL/GenBank/DDBJ whole genome shotgun (WGS) entry which is preliminary data.</text>
</comment>
<dbReference type="PANTHER" id="PTHR22883:SF475">
    <property type="entry name" value="PALMITOYLTRANSFERASE ZDHHC23"/>
    <property type="match status" value="1"/>
</dbReference>
<name>A0AAV3Z9E3_9GAST</name>
<evidence type="ECO:0000256" key="2">
    <source>
        <dbReference type="ARBA" id="ARBA00022679"/>
    </source>
</evidence>
<dbReference type="Pfam" id="PF01529">
    <property type="entry name" value="DHHC"/>
    <property type="match status" value="1"/>
</dbReference>
<evidence type="ECO:0000256" key="10">
    <source>
        <dbReference type="RuleBase" id="RU079119"/>
    </source>
</evidence>
<accession>A0AAV3Z9E3</accession>
<reference evidence="12 13" key="1">
    <citation type="journal article" date="2021" name="Elife">
        <title>Chloroplast acquisition without the gene transfer in kleptoplastic sea slugs, Plakobranchus ocellatus.</title>
        <authorList>
            <person name="Maeda T."/>
            <person name="Takahashi S."/>
            <person name="Yoshida T."/>
            <person name="Shimamura S."/>
            <person name="Takaki Y."/>
            <person name="Nagai Y."/>
            <person name="Toyoda A."/>
            <person name="Suzuki Y."/>
            <person name="Arimoto A."/>
            <person name="Ishii H."/>
            <person name="Satoh N."/>
            <person name="Nishiyama T."/>
            <person name="Hasebe M."/>
            <person name="Maruyama T."/>
            <person name="Minagawa J."/>
            <person name="Obokata J."/>
            <person name="Shigenobu S."/>
        </authorList>
    </citation>
    <scope>NUCLEOTIDE SEQUENCE [LARGE SCALE GENOMIC DNA]</scope>
</reference>
<sequence>MFKKSRQSLSSGLHEPLCCCEYINMHGERTHLLAICCDCEALDETFDKIFKCEPVPDSTIDKLLGVLGDRLRIPTFFGSGAVKVRPDIFTPLIVVPSCLYLATLHPVMTVAMFAFMPCFIITFHALWRRSFRDAPSMFFYSWGLTSVICAYAVFQCFVVAFREVLLWEILMVFTLMLIMFYFLYLTRRNPDLQKIVVKPRQGHKRTQSNMPHSKLMKASNSSTSITIAEGSDIDPSVKWVDSRSGGGKTEGPPRSGYCKICDAYITVRDHHCVWINTCIGASNHRYFLLAMMMFIVTGSYACHLTFTTICTPTMYLDWFLLPNDCRWLYADFLTSICFVTALYAAIGLTCMCTAFFYQFVLISQNVTSHELARARSLGMALCGGLIARQNPNSRGVLRNWLDFWLSSSGRSGVDAYKDAL</sequence>
<dbReference type="GO" id="GO:0005783">
    <property type="term" value="C:endoplasmic reticulum"/>
    <property type="evidence" value="ECO:0007669"/>
    <property type="project" value="TreeGrafter"/>
</dbReference>
<comment type="subcellular location">
    <subcellularLocation>
        <location evidence="1">Golgi apparatus</location>
        <location evidence="1">trans-Golgi network membrane</location>
        <topology evidence="1">Multi-pass membrane protein</topology>
    </subcellularLocation>
</comment>
<feature type="transmembrane region" description="Helical" evidence="10">
    <location>
        <begin position="286"/>
        <end position="309"/>
    </location>
</feature>
<dbReference type="EC" id="2.3.1.225" evidence="10"/>
<evidence type="ECO:0000256" key="9">
    <source>
        <dbReference type="ARBA" id="ARBA00023315"/>
    </source>
</evidence>
<evidence type="ECO:0000256" key="6">
    <source>
        <dbReference type="ARBA" id="ARBA00023136"/>
    </source>
</evidence>
<evidence type="ECO:0000256" key="7">
    <source>
        <dbReference type="ARBA" id="ARBA00023139"/>
    </source>
</evidence>
<dbReference type="GO" id="GO:0006612">
    <property type="term" value="P:protein targeting to membrane"/>
    <property type="evidence" value="ECO:0007669"/>
    <property type="project" value="TreeGrafter"/>
</dbReference>
<evidence type="ECO:0000256" key="3">
    <source>
        <dbReference type="ARBA" id="ARBA00022692"/>
    </source>
</evidence>
<keyword evidence="2 10" id="KW-0808">Transferase</keyword>
<dbReference type="GO" id="GO:0005794">
    <property type="term" value="C:Golgi apparatus"/>
    <property type="evidence" value="ECO:0007669"/>
    <property type="project" value="UniProtKB-SubCell"/>
</dbReference>
<keyword evidence="7" id="KW-0564">Palmitate</keyword>
<keyword evidence="4 10" id="KW-1133">Transmembrane helix</keyword>
<comment type="domain">
    <text evidence="10">The DHHC domain is required for palmitoyltransferase activity.</text>
</comment>
<dbReference type="InterPro" id="IPR001594">
    <property type="entry name" value="Palmitoyltrfase_DHHC"/>
</dbReference>
<proteinExistence type="inferred from homology"/>
<keyword evidence="8" id="KW-0449">Lipoprotein</keyword>